<feature type="transmembrane region" description="Helical" evidence="7">
    <location>
        <begin position="75"/>
        <end position="94"/>
    </location>
</feature>
<sequence>MYKKSPWPAMGVLAFAVAVGTLQMTAMVPMLPVLQQRLHTPLTSVSWTLTAALLSGAVSIPLLSRLGDLYGRHPVALVALALLVAGSLLSAVATTLPLLIAGRVLQGMAAPLLPLAMGIARQSVPRDRLPTAIGVLSAMMGVGSGAGMILAGLVGGTYQALFWILAGLGAAAFALVAVVVREPARSSPGGRPDLVGAALVAAWLICLLLAISKGTAWGWTSPGTLGLLGAAVALAAVWVVTARRTASPLIEIPMLLHRGTVGATVASMLLGFALFAAITTLSSVAQQVLGASVLQVGLYLLPTALLMLMVSLSAGRLMRRFSSSSMVGTGSLLVAAATLWLSLSHGGSADLYGAAAVLGVGIGLGYAALGTMSVEHVEPAKTAAAGGVNALVRVVGSSLAGAVTAALLSGSGPGWSFAASAVAALVSAVFGYAHGAPARVPDVLTKEMA</sequence>
<feature type="transmembrane region" description="Helical" evidence="7">
    <location>
        <begin position="100"/>
        <end position="120"/>
    </location>
</feature>
<evidence type="ECO:0000256" key="3">
    <source>
        <dbReference type="ARBA" id="ARBA00022475"/>
    </source>
</evidence>
<feature type="transmembrane region" description="Helical" evidence="7">
    <location>
        <begin position="217"/>
        <end position="240"/>
    </location>
</feature>
<keyword evidence="3" id="KW-1003">Cell membrane</keyword>
<dbReference type="Proteomes" id="UP001225356">
    <property type="component" value="Unassembled WGS sequence"/>
</dbReference>
<dbReference type="PANTHER" id="PTHR42718">
    <property type="entry name" value="MAJOR FACILITATOR SUPERFAMILY MULTIDRUG TRANSPORTER MFSC"/>
    <property type="match status" value="1"/>
</dbReference>
<dbReference type="EMBL" id="JAUSQU010000001">
    <property type="protein sequence ID" value="MDP9844351.1"/>
    <property type="molecule type" value="Genomic_DNA"/>
</dbReference>
<feature type="transmembrane region" description="Helical" evidence="7">
    <location>
        <begin position="296"/>
        <end position="314"/>
    </location>
</feature>
<keyword evidence="4 7" id="KW-0812">Transmembrane</keyword>
<feature type="domain" description="Major facilitator superfamily (MFS) profile" evidence="8">
    <location>
        <begin position="9"/>
        <end position="439"/>
    </location>
</feature>
<protein>
    <submittedName>
        <fullName evidence="9">MFS family permease</fullName>
    </submittedName>
</protein>
<gene>
    <name evidence="9" type="ORF">J2853_003562</name>
</gene>
<feature type="transmembrane region" description="Helical" evidence="7">
    <location>
        <begin position="351"/>
        <end position="369"/>
    </location>
</feature>
<dbReference type="InterPro" id="IPR011701">
    <property type="entry name" value="MFS"/>
</dbReference>
<dbReference type="Pfam" id="PF07690">
    <property type="entry name" value="MFS_1"/>
    <property type="match status" value="1"/>
</dbReference>
<name>A0ABT9QC78_9ACTN</name>
<keyword evidence="6 7" id="KW-0472">Membrane</keyword>
<proteinExistence type="predicted"/>
<evidence type="ECO:0000256" key="1">
    <source>
        <dbReference type="ARBA" id="ARBA00004651"/>
    </source>
</evidence>
<feature type="transmembrane region" description="Helical" evidence="7">
    <location>
        <begin position="414"/>
        <end position="433"/>
    </location>
</feature>
<keyword evidence="5 7" id="KW-1133">Transmembrane helix</keyword>
<keyword evidence="10" id="KW-1185">Reference proteome</keyword>
<evidence type="ECO:0000313" key="10">
    <source>
        <dbReference type="Proteomes" id="UP001225356"/>
    </source>
</evidence>
<feature type="transmembrane region" description="Helical" evidence="7">
    <location>
        <begin position="326"/>
        <end position="345"/>
    </location>
</feature>
<dbReference type="SUPFAM" id="SSF103473">
    <property type="entry name" value="MFS general substrate transporter"/>
    <property type="match status" value="1"/>
</dbReference>
<evidence type="ECO:0000259" key="8">
    <source>
        <dbReference type="PROSITE" id="PS50850"/>
    </source>
</evidence>
<dbReference type="Gene3D" id="1.20.1250.20">
    <property type="entry name" value="MFS general substrate transporter like domains"/>
    <property type="match status" value="2"/>
</dbReference>
<evidence type="ECO:0000256" key="2">
    <source>
        <dbReference type="ARBA" id="ARBA00022448"/>
    </source>
</evidence>
<dbReference type="InterPro" id="IPR020846">
    <property type="entry name" value="MFS_dom"/>
</dbReference>
<feature type="transmembrane region" description="Helical" evidence="7">
    <location>
        <begin position="132"/>
        <end position="154"/>
    </location>
</feature>
<evidence type="ECO:0000313" key="9">
    <source>
        <dbReference type="EMBL" id="MDP9844351.1"/>
    </source>
</evidence>
<comment type="caution">
    <text evidence="9">The sequence shown here is derived from an EMBL/GenBank/DDBJ whole genome shotgun (WGS) entry which is preliminary data.</text>
</comment>
<comment type="subcellular location">
    <subcellularLocation>
        <location evidence="1">Cell membrane</location>
        <topology evidence="1">Multi-pass membrane protein</topology>
    </subcellularLocation>
</comment>
<dbReference type="InterPro" id="IPR036259">
    <property type="entry name" value="MFS_trans_sf"/>
</dbReference>
<feature type="transmembrane region" description="Helical" evidence="7">
    <location>
        <begin position="390"/>
        <end position="408"/>
    </location>
</feature>
<dbReference type="PROSITE" id="PS50850">
    <property type="entry name" value="MFS"/>
    <property type="match status" value="1"/>
</dbReference>
<reference evidence="9 10" key="1">
    <citation type="submission" date="2023-07" db="EMBL/GenBank/DDBJ databases">
        <title>Sequencing the genomes of 1000 actinobacteria strains.</title>
        <authorList>
            <person name="Klenk H.-P."/>
        </authorList>
    </citation>
    <scope>NUCLEOTIDE SEQUENCE [LARGE SCALE GENOMIC DNA]</scope>
    <source>
        <strain evidence="9 10">DSM 46740</strain>
    </source>
</reference>
<feature type="transmembrane region" description="Helical" evidence="7">
    <location>
        <begin position="261"/>
        <end position="284"/>
    </location>
</feature>
<feature type="transmembrane region" description="Helical" evidence="7">
    <location>
        <begin position="45"/>
        <end position="63"/>
    </location>
</feature>
<dbReference type="PANTHER" id="PTHR42718:SF46">
    <property type="entry name" value="BLR6921 PROTEIN"/>
    <property type="match status" value="1"/>
</dbReference>
<evidence type="ECO:0000256" key="7">
    <source>
        <dbReference type="SAM" id="Phobius"/>
    </source>
</evidence>
<keyword evidence="2" id="KW-0813">Transport</keyword>
<dbReference type="RefSeq" id="WP_307559151.1">
    <property type="nucleotide sequence ID" value="NZ_JAUSQU010000001.1"/>
</dbReference>
<evidence type="ECO:0000256" key="4">
    <source>
        <dbReference type="ARBA" id="ARBA00022692"/>
    </source>
</evidence>
<organism evidence="9 10">
    <name type="scientific">Streptosporangium lutulentum</name>
    <dbReference type="NCBI Taxonomy" id="1461250"/>
    <lineage>
        <taxon>Bacteria</taxon>
        <taxon>Bacillati</taxon>
        <taxon>Actinomycetota</taxon>
        <taxon>Actinomycetes</taxon>
        <taxon>Streptosporangiales</taxon>
        <taxon>Streptosporangiaceae</taxon>
        <taxon>Streptosporangium</taxon>
    </lineage>
</organism>
<feature type="transmembrane region" description="Helical" evidence="7">
    <location>
        <begin position="192"/>
        <end position="211"/>
    </location>
</feature>
<accession>A0ABT9QC78</accession>
<feature type="transmembrane region" description="Helical" evidence="7">
    <location>
        <begin position="160"/>
        <end position="180"/>
    </location>
</feature>
<evidence type="ECO:0000256" key="6">
    <source>
        <dbReference type="ARBA" id="ARBA00023136"/>
    </source>
</evidence>
<evidence type="ECO:0000256" key="5">
    <source>
        <dbReference type="ARBA" id="ARBA00022989"/>
    </source>
</evidence>